<dbReference type="PRINTS" id="PR00411">
    <property type="entry name" value="PNDRDTASEI"/>
</dbReference>
<dbReference type="Gene3D" id="3.50.50.60">
    <property type="entry name" value="FAD/NAD(P)-binding domain"/>
    <property type="match status" value="1"/>
</dbReference>
<sequence length="394" mass="42719">MWDVIVIGAGAAGMMAAAHAGQKGARVLVLDHAEQPGRKILISGGGRCNFTNIKADWRYYRSENPHFCRSALARYRPQDFLALVEAHKISWHEKEDGQLFCDESARQIVTMLEAECRAAHVRFQLGCVVRDVAHDGHVFAVETVQGVLQARAVILATGGLALPKLGATDFSLRIAQRFGLRVVAPAPALVPFCLAEAQPELAGVSLPVTVSLMGRKKPCFTGGMVFTHRGVSGPAILQISSWWERGEAVRLNLLPGRDVYEMMRTISQKRPKAHAAALVEALPARLARYLIHGRMDGRPLAEQPAKSVRVLANYVADWTIRPSSTEGYAKAEVMRGGVDTRDLSSQTMEARSVPGLYIVGEAVDVTGWLGGYNFQWAWASGAAAGQAAAERASV</sequence>
<dbReference type="SUPFAM" id="SSF51905">
    <property type="entry name" value="FAD/NAD(P)-binding domain"/>
    <property type="match status" value="1"/>
</dbReference>
<dbReference type="Proteomes" id="UP001165648">
    <property type="component" value="Unassembled WGS sequence"/>
</dbReference>
<proteinExistence type="predicted"/>
<keyword evidence="7" id="KW-1185">Reference proteome</keyword>
<dbReference type="PANTHER" id="PTHR42887">
    <property type="entry name" value="OS12G0638800 PROTEIN"/>
    <property type="match status" value="1"/>
</dbReference>
<dbReference type="PRINTS" id="PR00368">
    <property type="entry name" value="FADPNR"/>
</dbReference>
<dbReference type="InterPro" id="IPR057661">
    <property type="entry name" value="RsdA/BaiN/AoA(So)_Rossmann"/>
</dbReference>
<name>A0ABT3W800_9PROT</name>
<dbReference type="EMBL" id="JANIDW010000003">
    <property type="protein sequence ID" value="MCX5615031.1"/>
    <property type="molecule type" value="Genomic_DNA"/>
</dbReference>
<evidence type="ECO:0000256" key="3">
    <source>
        <dbReference type="ARBA" id="ARBA00022827"/>
    </source>
</evidence>
<reference evidence="6 7" key="1">
    <citation type="submission" date="2022-07" db="EMBL/GenBank/DDBJ databases">
        <title>Bombella genomes.</title>
        <authorList>
            <person name="Harer L."/>
            <person name="Styblova S."/>
            <person name="Ehrmann M."/>
        </authorList>
    </citation>
    <scope>NUCLEOTIDE SEQUENCE [LARGE SCALE GENOMIC DNA]</scope>
    <source>
        <strain evidence="6 7">TMW 2.2558</strain>
    </source>
</reference>
<evidence type="ECO:0000259" key="5">
    <source>
        <dbReference type="Pfam" id="PF22780"/>
    </source>
</evidence>
<dbReference type="Gene3D" id="2.40.30.10">
    <property type="entry name" value="Translation factors"/>
    <property type="match status" value="1"/>
</dbReference>
<comment type="cofactor">
    <cofactor evidence="1">
        <name>FAD</name>
        <dbReference type="ChEBI" id="CHEBI:57692"/>
    </cofactor>
</comment>
<dbReference type="InterPro" id="IPR004792">
    <property type="entry name" value="BaiN-like"/>
</dbReference>
<feature type="domain" description="RsdA/BaiN/AoA(So)-like insert" evidence="5">
    <location>
        <begin position="187"/>
        <end position="333"/>
    </location>
</feature>
<organism evidence="6 7">
    <name type="scientific">Bombella saccharophila</name>
    <dbReference type="NCBI Taxonomy" id="2967338"/>
    <lineage>
        <taxon>Bacteria</taxon>
        <taxon>Pseudomonadati</taxon>
        <taxon>Pseudomonadota</taxon>
        <taxon>Alphaproteobacteria</taxon>
        <taxon>Acetobacterales</taxon>
        <taxon>Acetobacteraceae</taxon>
        <taxon>Bombella</taxon>
    </lineage>
</organism>
<evidence type="ECO:0000313" key="7">
    <source>
        <dbReference type="Proteomes" id="UP001165648"/>
    </source>
</evidence>
<evidence type="ECO:0000259" key="4">
    <source>
        <dbReference type="Pfam" id="PF03486"/>
    </source>
</evidence>
<dbReference type="SUPFAM" id="SSF160996">
    <property type="entry name" value="HI0933 insert domain-like"/>
    <property type="match status" value="1"/>
</dbReference>
<dbReference type="PANTHER" id="PTHR42887:SF2">
    <property type="entry name" value="OS12G0638800 PROTEIN"/>
    <property type="match status" value="1"/>
</dbReference>
<dbReference type="Pfam" id="PF22780">
    <property type="entry name" value="HI0933_like_1st"/>
    <property type="match status" value="1"/>
</dbReference>
<protein>
    <submittedName>
        <fullName evidence="6">NAD(P)/FAD-dependent oxidoreductase</fullName>
    </submittedName>
</protein>
<dbReference type="InterPro" id="IPR036188">
    <property type="entry name" value="FAD/NAD-bd_sf"/>
</dbReference>
<gene>
    <name evidence="6" type="ORF">NQF64_07225</name>
</gene>
<dbReference type="InterPro" id="IPR055178">
    <property type="entry name" value="RsdA/BaiN/AoA(So)-like_dom"/>
</dbReference>
<evidence type="ECO:0000313" key="6">
    <source>
        <dbReference type="EMBL" id="MCX5615031.1"/>
    </source>
</evidence>
<feature type="domain" description="RsdA/BaiN/AoA(So)-like Rossmann fold-like" evidence="4">
    <location>
        <begin position="3"/>
        <end position="386"/>
    </location>
</feature>
<evidence type="ECO:0000256" key="2">
    <source>
        <dbReference type="ARBA" id="ARBA00022630"/>
    </source>
</evidence>
<dbReference type="InterPro" id="IPR023166">
    <property type="entry name" value="BaiN-like_dom_sf"/>
</dbReference>
<keyword evidence="3" id="KW-0274">FAD</keyword>
<evidence type="ECO:0000256" key="1">
    <source>
        <dbReference type="ARBA" id="ARBA00001974"/>
    </source>
</evidence>
<keyword evidence="2" id="KW-0285">Flavoprotein</keyword>
<dbReference type="NCBIfam" id="TIGR00275">
    <property type="entry name" value="aminoacetone oxidase family FAD-binding enzyme"/>
    <property type="match status" value="1"/>
</dbReference>
<comment type="caution">
    <text evidence="6">The sequence shown here is derived from an EMBL/GenBank/DDBJ whole genome shotgun (WGS) entry which is preliminary data.</text>
</comment>
<accession>A0ABT3W800</accession>
<dbReference type="Pfam" id="PF03486">
    <property type="entry name" value="HI0933_like"/>
    <property type="match status" value="1"/>
</dbReference>
<dbReference type="Gene3D" id="1.10.8.260">
    <property type="entry name" value="HI0933 insert domain-like"/>
    <property type="match status" value="1"/>
</dbReference>
<dbReference type="RefSeq" id="WP_266106940.1">
    <property type="nucleotide sequence ID" value="NZ_JANIDW010000003.1"/>
</dbReference>